<gene>
    <name evidence="1" type="ORF">PV11_01267</name>
</gene>
<proteinExistence type="predicted"/>
<name>A0A0D1YVP9_9EURO</name>
<dbReference type="EMBL" id="KN846951">
    <property type="protein sequence ID" value="KIV85589.1"/>
    <property type="molecule type" value="Genomic_DNA"/>
</dbReference>
<reference evidence="1 2" key="1">
    <citation type="submission" date="2015-01" db="EMBL/GenBank/DDBJ databases">
        <title>The Genome Sequence of Exophiala sideris CBS121828.</title>
        <authorList>
            <consortium name="The Broad Institute Genomics Platform"/>
            <person name="Cuomo C."/>
            <person name="de Hoog S."/>
            <person name="Gorbushina A."/>
            <person name="Stielow B."/>
            <person name="Teixiera M."/>
            <person name="Abouelleil A."/>
            <person name="Chapman S.B."/>
            <person name="Priest M."/>
            <person name="Young S.K."/>
            <person name="Wortman J."/>
            <person name="Nusbaum C."/>
            <person name="Birren B."/>
        </authorList>
    </citation>
    <scope>NUCLEOTIDE SEQUENCE [LARGE SCALE GENOMIC DNA]</scope>
    <source>
        <strain evidence="1 2">CBS 121828</strain>
    </source>
</reference>
<sequence>MATVSSLSSLSPLNDRVILSPIIKSFSVLRMEHSLREHLAITKRVGEASTPFLRSRHTLKLLCTEYSIQAMLHWWLGGWELLRIADRPPRRLRRVRSLHCLSRNTKHSDPSMLNC</sequence>
<evidence type="ECO:0000313" key="1">
    <source>
        <dbReference type="EMBL" id="KIV85589.1"/>
    </source>
</evidence>
<dbReference type="AlphaFoldDB" id="A0A0D1YVP9"/>
<evidence type="ECO:0000313" key="2">
    <source>
        <dbReference type="Proteomes" id="UP000053599"/>
    </source>
</evidence>
<dbReference type="Proteomes" id="UP000053599">
    <property type="component" value="Unassembled WGS sequence"/>
</dbReference>
<accession>A0A0D1YVP9</accession>
<dbReference type="HOGENOM" id="CLU_2109037_0_0_1"/>
<protein>
    <submittedName>
        <fullName evidence="1">Uncharacterized protein</fullName>
    </submittedName>
</protein>
<organism evidence="1 2">
    <name type="scientific">Exophiala sideris</name>
    <dbReference type="NCBI Taxonomy" id="1016849"/>
    <lineage>
        <taxon>Eukaryota</taxon>
        <taxon>Fungi</taxon>
        <taxon>Dikarya</taxon>
        <taxon>Ascomycota</taxon>
        <taxon>Pezizomycotina</taxon>
        <taxon>Eurotiomycetes</taxon>
        <taxon>Chaetothyriomycetidae</taxon>
        <taxon>Chaetothyriales</taxon>
        <taxon>Herpotrichiellaceae</taxon>
        <taxon>Exophiala</taxon>
    </lineage>
</organism>